<accession>A0A6G4UBH6</accession>
<organism evidence="1 2">
    <name type="scientific">Streptomyces coryli</name>
    <dbReference type="NCBI Taxonomy" id="1128680"/>
    <lineage>
        <taxon>Bacteria</taxon>
        <taxon>Bacillati</taxon>
        <taxon>Actinomycetota</taxon>
        <taxon>Actinomycetes</taxon>
        <taxon>Kitasatosporales</taxon>
        <taxon>Streptomycetaceae</taxon>
        <taxon>Streptomyces</taxon>
    </lineage>
</organism>
<sequence length="107" mass="11335">MHDVTSLLTAVDQVASRLRALPQSRLRQGAAAEGLALARELTARAQRAEFGAVRYELPDVGEFVVGDQVAVAGIDLAEALRAAPSEEEAARELDEALRLLASAAARI</sequence>
<name>A0A6G4UBH6_9ACTN</name>
<evidence type="ECO:0000313" key="1">
    <source>
        <dbReference type="EMBL" id="NGN69585.1"/>
    </source>
</evidence>
<proteinExistence type="predicted"/>
<dbReference type="EMBL" id="JAAKZV010000313">
    <property type="protein sequence ID" value="NGN69585.1"/>
    <property type="molecule type" value="Genomic_DNA"/>
</dbReference>
<comment type="caution">
    <text evidence="1">The sequence shown here is derived from an EMBL/GenBank/DDBJ whole genome shotgun (WGS) entry which is preliminary data.</text>
</comment>
<gene>
    <name evidence="1" type="ORF">G5C51_37585</name>
</gene>
<dbReference type="Proteomes" id="UP000481583">
    <property type="component" value="Unassembled WGS sequence"/>
</dbReference>
<dbReference type="AlphaFoldDB" id="A0A6G4UBH6"/>
<keyword evidence="2" id="KW-1185">Reference proteome</keyword>
<reference evidence="1 2" key="1">
    <citation type="submission" date="2020-02" db="EMBL/GenBank/DDBJ databases">
        <title>Whole-genome analyses of novel actinobacteria.</title>
        <authorList>
            <person name="Sahin N."/>
        </authorList>
    </citation>
    <scope>NUCLEOTIDE SEQUENCE [LARGE SCALE GENOMIC DNA]</scope>
    <source>
        <strain evidence="1 2">A7024</strain>
    </source>
</reference>
<evidence type="ECO:0000313" key="2">
    <source>
        <dbReference type="Proteomes" id="UP000481583"/>
    </source>
</evidence>
<protein>
    <submittedName>
        <fullName evidence="1">Uncharacterized protein</fullName>
    </submittedName>
</protein>